<dbReference type="EMBL" id="KN752445">
    <property type="protein sequence ID" value="KIH49665.1"/>
    <property type="molecule type" value="Genomic_DNA"/>
</dbReference>
<dbReference type="PANTHER" id="PTHR19308">
    <property type="entry name" value="PHOSPHATIDYLCHOLINE TRANSFER PROTEIN"/>
    <property type="match status" value="1"/>
</dbReference>
<accession>A0A0C2FM43</accession>
<dbReference type="SUPFAM" id="SSF55961">
    <property type="entry name" value="Bet v1-like"/>
    <property type="match status" value="1"/>
</dbReference>
<evidence type="ECO:0000313" key="1">
    <source>
        <dbReference type="EMBL" id="KIH49665.1"/>
    </source>
</evidence>
<gene>
    <name evidence="1" type="ORF">ANCDUO_20258</name>
</gene>
<organism evidence="1 2">
    <name type="scientific">Ancylostoma duodenale</name>
    <dbReference type="NCBI Taxonomy" id="51022"/>
    <lineage>
        <taxon>Eukaryota</taxon>
        <taxon>Metazoa</taxon>
        <taxon>Ecdysozoa</taxon>
        <taxon>Nematoda</taxon>
        <taxon>Chromadorea</taxon>
        <taxon>Rhabditida</taxon>
        <taxon>Rhabditina</taxon>
        <taxon>Rhabditomorpha</taxon>
        <taxon>Strongyloidea</taxon>
        <taxon>Ancylostomatidae</taxon>
        <taxon>Ancylostomatinae</taxon>
        <taxon>Ancylostoma</taxon>
    </lineage>
</organism>
<sequence>LIRWVQKYPYPLYPREYVYTRRTWVSDDCRMIVVDSEVVPPQLIPGSDKNVRVSTYTSRMAVRSHREFDQRGLGELSFVCFLSIRYELMIFYWTN</sequence>
<feature type="non-terminal residue" evidence="1">
    <location>
        <position position="1"/>
    </location>
</feature>
<dbReference type="InterPro" id="IPR051213">
    <property type="entry name" value="START_lipid_transfer"/>
</dbReference>
<dbReference type="OrthoDB" id="1295045at2759"/>
<keyword evidence="2" id="KW-1185">Reference proteome</keyword>
<dbReference type="PANTHER" id="PTHR19308:SF8">
    <property type="entry name" value="STAR-RELATED LIPID TRANSFER PROTEIN 7, MITOCHONDRIAL"/>
    <property type="match status" value="1"/>
</dbReference>
<evidence type="ECO:0008006" key="3">
    <source>
        <dbReference type="Google" id="ProtNLM"/>
    </source>
</evidence>
<dbReference type="Proteomes" id="UP000054047">
    <property type="component" value="Unassembled WGS sequence"/>
</dbReference>
<protein>
    <recommendedName>
        <fullName evidence="3">START domain-containing protein</fullName>
    </recommendedName>
</protein>
<reference evidence="1 2" key="1">
    <citation type="submission" date="2013-12" db="EMBL/GenBank/DDBJ databases">
        <title>Draft genome of the parsitic nematode Ancylostoma duodenale.</title>
        <authorList>
            <person name="Mitreva M."/>
        </authorList>
    </citation>
    <scope>NUCLEOTIDE SEQUENCE [LARGE SCALE GENOMIC DNA]</scope>
    <source>
        <strain evidence="1 2">Zhejiang</strain>
    </source>
</reference>
<dbReference type="Gene3D" id="3.30.530.20">
    <property type="match status" value="1"/>
</dbReference>
<dbReference type="InterPro" id="IPR023393">
    <property type="entry name" value="START-like_dom_sf"/>
</dbReference>
<name>A0A0C2FM43_9BILA</name>
<evidence type="ECO:0000313" key="2">
    <source>
        <dbReference type="Proteomes" id="UP000054047"/>
    </source>
</evidence>
<proteinExistence type="predicted"/>
<dbReference type="AlphaFoldDB" id="A0A0C2FM43"/>